<feature type="binding site" evidence="11">
    <location>
        <position position="114"/>
    </location>
    <ligand>
        <name>NAD(+)</name>
        <dbReference type="ChEBI" id="CHEBI:57540"/>
    </ligand>
</feature>
<dbReference type="InterPro" id="IPR001236">
    <property type="entry name" value="Lactate/malate_DH_N"/>
</dbReference>
<evidence type="ECO:0000256" key="6">
    <source>
        <dbReference type="ARBA" id="ARBA00023002"/>
    </source>
</evidence>
<dbReference type="PANTHER" id="PTHR11540">
    <property type="entry name" value="MALATE AND LACTATE DEHYDROGENASE"/>
    <property type="match status" value="1"/>
</dbReference>
<feature type="binding site" evidence="11">
    <location>
        <begin position="137"/>
        <end position="139"/>
    </location>
    <ligand>
        <name>NAD(+)</name>
        <dbReference type="ChEBI" id="CHEBI:57540"/>
    </ligand>
</feature>
<evidence type="ECO:0000256" key="8">
    <source>
        <dbReference type="ARBA" id="ARBA00048313"/>
    </source>
</evidence>
<feature type="binding site" evidence="10">
    <location>
        <position position="173"/>
    </location>
    <ligand>
        <name>substrate</name>
    </ligand>
</feature>
<dbReference type="AlphaFoldDB" id="A0AA38LYW9"/>
<dbReference type="Pfam" id="PF02866">
    <property type="entry name" value="Ldh_1_C"/>
    <property type="match status" value="1"/>
</dbReference>
<dbReference type="InterPro" id="IPR001557">
    <property type="entry name" value="L-lactate/malate_DH"/>
</dbReference>
<dbReference type="SUPFAM" id="SSF56327">
    <property type="entry name" value="LDH C-terminal domain-like"/>
    <property type="match status" value="1"/>
</dbReference>
<evidence type="ECO:0000259" key="14">
    <source>
        <dbReference type="Pfam" id="PF02866"/>
    </source>
</evidence>
<dbReference type="EC" id="1.1.1.37" evidence="3"/>
<evidence type="ECO:0000256" key="1">
    <source>
        <dbReference type="ARBA" id="ARBA00008824"/>
    </source>
</evidence>
<evidence type="ECO:0000256" key="5">
    <source>
        <dbReference type="ARBA" id="ARBA00022532"/>
    </source>
</evidence>
<evidence type="ECO:0000259" key="13">
    <source>
        <dbReference type="Pfam" id="PF00056"/>
    </source>
</evidence>
<protein>
    <recommendedName>
        <fullName evidence="4">Malate dehydrogenase, mitochondrial</fullName>
        <ecNumber evidence="3">1.1.1.37</ecNumber>
    </recommendedName>
</protein>
<evidence type="ECO:0000256" key="9">
    <source>
        <dbReference type="PIRSR" id="PIRSR000102-1"/>
    </source>
</evidence>
<feature type="domain" description="Lactate/malate dehydrogenase C-terminal" evidence="14">
    <location>
        <begin position="168"/>
        <end position="329"/>
    </location>
</feature>
<dbReference type="InterPro" id="IPR015955">
    <property type="entry name" value="Lactate_DH/Glyco_Ohase_4_C"/>
</dbReference>
<gene>
    <name evidence="15" type="ORF">Zmor_011758</name>
</gene>
<evidence type="ECO:0000256" key="12">
    <source>
        <dbReference type="RuleBase" id="RU003369"/>
    </source>
</evidence>
<keyword evidence="7 11" id="KW-0520">NAD</keyword>
<dbReference type="Proteomes" id="UP001168821">
    <property type="component" value="Unassembled WGS sequence"/>
</dbReference>
<feature type="binding site" evidence="10">
    <location>
        <position position="107"/>
    </location>
    <ligand>
        <name>substrate</name>
    </ligand>
</feature>
<feature type="active site" description="Proton acceptor" evidence="9">
    <location>
        <position position="197"/>
    </location>
</feature>
<comment type="caution">
    <text evidence="15">The sequence shown here is derived from an EMBL/GenBank/DDBJ whole genome shotgun (WGS) entry which is preliminary data.</text>
</comment>
<dbReference type="FunFam" id="3.90.110.10:FF:000001">
    <property type="entry name" value="Malate dehydrogenase"/>
    <property type="match status" value="1"/>
</dbReference>
<organism evidence="15 16">
    <name type="scientific">Zophobas morio</name>
    <dbReference type="NCBI Taxonomy" id="2755281"/>
    <lineage>
        <taxon>Eukaryota</taxon>
        <taxon>Metazoa</taxon>
        <taxon>Ecdysozoa</taxon>
        <taxon>Arthropoda</taxon>
        <taxon>Hexapoda</taxon>
        <taxon>Insecta</taxon>
        <taxon>Pterygota</taxon>
        <taxon>Neoptera</taxon>
        <taxon>Endopterygota</taxon>
        <taxon>Coleoptera</taxon>
        <taxon>Polyphaga</taxon>
        <taxon>Cucujiformia</taxon>
        <taxon>Tenebrionidae</taxon>
        <taxon>Zophobas</taxon>
    </lineage>
</organism>
<dbReference type="InterPro" id="IPR010097">
    <property type="entry name" value="Malate_DH_type1"/>
</dbReference>
<keyword evidence="16" id="KW-1185">Reference proteome</keyword>
<evidence type="ECO:0000256" key="4">
    <source>
        <dbReference type="ARBA" id="ARBA00016075"/>
    </source>
</evidence>
<evidence type="ECO:0000313" key="15">
    <source>
        <dbReference type="EMBL" id="KAJ3616652.1"/>
    </source>
</evidence>
<dbReference type="GO" id="GO:0006099">
    <property type="term" value="P:tricarboxylic acid cycle"/>
    <property type="evidence" value="ECO:0007669"/>
    <property type="project" value="UniProtKB-KW"/>
</dbReference>
<dbReference type="NCBIfam" id="TIGR01772">
    <property type="entry name" value="MDH_euk_gproteo"/>
    <property type="match status" value="1"/>
</dbReference>
<comment type="similarity">
    <text evidence="1">Belongs to the LDH/MDH superfamily. MDH type 1 family.</text>
</comment>
<name>A0AA38LYW9_9CUCU</name>
<keyword evidence="6 12" id="KW-0560">Oxidoreductase</keyword>
<dbReference type="InterPro" id="IPR036291">
    <property type="entry name" value="NAD(P)-bd_dom_sf"/>
</dbReference>
<dbReference type="GO" id="GO:0030060">
    <property type="term" value="F:L-malate dehydrogenase (NAD+) activity"/>
    <property type="evidence" value="ECO:0007669"/>
    <property type="project" value="UniProtKB-EC"/>
</dbReference>
<dbReference type="Gene3D" id="3.90.110.10">
    <property type="entry name" value="Lactate dehydrogenase/glycoside hydrolase, family 4, C-terminal"/>
    <property type="match status" value="1"/>
</dbReference>
<evidence type="ECO:0000256" key="3">
    <source>
        <dbReference type="ARBA" id="ARBA00012995"/>
    </source>
</evidence>
<sequence>MLRVAIGLAFRSFSTCSRHSTKVSVLGAGGGIGQPLSLLICSNPLLSNLALYDVKDTRGIACDLSHINTNSRVSLCYSGSEELEECLKDSEIVVIPAGLPRKPGMTRDDLFNTNAEIVQSLAKACAKYCPTAKVAVITNPVNSTVPIVAEVFESAGVYDPRKIFGVCTLDTVRAKKFVADLKGVNATTLHVPVIGGHSGITILPLLSQITPKLSLSSEEICSLTERIQNAGTEVVNAKAGGGSATLSMAYAGALFTDALLRAGKGDPVVECAYVESNITEVKFFSSSLLLGPEGVTEHLGFGTLSAYEEDKLRALLPELDRNITKGLQFGKQ</sequence>
<dbReference type="PIRSF" id="PIRSF000102">
    <property type="entry name" value="Lac_mal_DH"/>
    <property type="match status" value="1"/>
</dbReference>
<dbReference type="GO" id="GO:0019752">
    <property type="term" value="P:carboxylic acid metabolic process"/>
    <property type="evidence" value="ECO:0007669"/>
    <property type="project" value="InterPro"/>
</dbReference>
<feature type="binding site" evidence="10">
    <location>
        <position position="139"/>
    </location>
    <ligand>
        <name>substrate</name>
    </ligand>
</feature>
<dbReference type="EMBL" id="JALNTZ010003114">
    <property type="protein sequence ID" value="KAJ3616652.1"/>
    <property type="molecule type" value="Genomic_DNA"/>
</dbReference>
<comment type="catalytic activity">
    <reaction evidence="8">
        <text>(S)-malate + NAD(+) = oxaloacetate + NADH + H(+)</text>
        <dbReference type="Rhea" id="RHEA:21432"/>
        <dbReference type="ChEBI" id="CHEBI:15378"/>
        <dbReference type="ChEBI" id="CHEBI:15589"/>
        <dbReference type="ChEBI" id="CHEBI:16452"/>
        <dbReference type="ChEBI" id="CHEBI:57540"/>
        <dbReference type="ChEBI" id="CHEBI:57945"/>
        <dbReference type="EC" id="1.1.1.37"/>
    </reaction>
</comment>
<comment type="subunit">
    <text evidence="2">Homodimer.</text>
</comment>
<dbReference type="PANTHER" id="PTHR11540:SF16">
    <property type="entry name" value="MALATE DEHYDROGENASE, MITOCHONDRIAL"/>
    <property type="match status" value="1"/>
</dbReference>
<accession>A0AA38LYW9</accession>
<proteinExistence type="inferred from homology"/>
<dbReference type="CDD" id="cd01337">
    <property type="entry name" value="MDH_glyoxysomal_mitochondrial"/>
    <property type="match status" value="1"/>
</dbReference>
<evidence type="ECO:0000256" key="11">
    <source>
        <dbReference type="PIRSR" id="PIRSR000102-3"/>
    </source>
</evidence>
<dbReference type="GO" id="GO:0005739">
    <property type="term" value="C:mitochondrion"/>
    <property type="evidence" value="ECO:0007669"/>
    <property type="project" value="TreeGrafter"/>
</dbReference>
<feature type="domain" description="Lactate/malate dehydrogenase N-terminal" evidence="13">
    <location>
        <begin position="21"/>
        <end position="165"/>
    </location>
</feature>
<reference evidence="15" key="1">
    <citation type="journal article" date="2023" name="G3 (Bethesda)">
        <title>Whole genome assemblies of Zophobas morio and Tenebrio molitor.</title>
        <authorList>
            <person name="Kaur S."/>
            <person name="Stinson S.A."/>
            <person name="diCenzo G.C."/>
        </authorList>
    </citation>
    <scope>NUCLEOTIDE SEQUENCE</scope>
    <source>
        <strain evidence="15">QUZm001</strain>
    </source>
</reference>
<evidence type="ECO:0000256" key="10">
    <source>
        <dbReference type="PIRSR" id="PIRSR000102-2"/>
    </source>
</evidence>
<dbReference type="InterPro" id="IPR022383">
    <property type="entry name" value="Lactate/malate_DH_C"/>
</dbReference>
<dbReference type="SUPFAM" id="SSF51735">
    <property type="entry name" value="NAD(P)-binding Rossmann-fold domains"/>
    <property type="match status" value="1"/>
</dbReference>
<feature type="binding site" evidence="11">
    <location>
        <begin position="27"/>
        <end position="33"/>
    </location>
    <ligand>
        <name>NAD(+)</name>
        <dbReference type="ChEBI" id="CHEBI:57540"/>
    </ligand>
</feature>
<evidence type="ECO:0000256" key="7">
    <source>
        <dbReference type="ARBA" id="ARBA00023027"/>
    </source>
</evidence>
<dbReference type="Pfam" id="PF00056">
    <property type="entry name" value="Ldh_1_N"/>
    <property type="match status" value="1"/>
</dbReference>
<keyword evidence="5" id="KW-0816">Tricarboxylic acid cycle</keyword>
<evidence type="ECO:0000256" key="2">
    <source>
        <dbReference type="ARBA" id="ARBA00011738"/>
    </source>
</evidence>
<feature type="binding site" evidence="10">
    <location>
        <position position="101"/>
    </location>
    <ligand>
        <name>substrate</name>
    </ligand>
</feature>
<dbReference type="Gene3D" id="3.40.50.720">
    <property type="entry name" value="NAD(P)-binding Rossmann-like Domain"/>
    <property type="match status" value="1"/>
</dbReference>
<evidence type="ECO:0000313" key="16">
    <source>
        <dbReference type="Proteomes" id="UP001168821"/>
    </source>
</evidence>
<feature type="binding site" evidence="11">
    <location>
        <position position="53"/>
    </location>
    <ligand>
        <name>NAD(+)</name>
        <dbReference type="ChEBI" id="CHEBI:57540"/>
    </ligand>
</feature>
<feature type="binding site" evidence="11">
    <location>
        <position position="248"/>
    </location>
    <ligand>
        <name>NAD(+)</name>
        <dbReference type="ChEBI" id="CHEBI:57540"/>
    </ligand>
</feature>
<dbReference type="FunFam" id="3.40.50.720:FF:000013">
    <property type="entry name" value="Malate dehydrogenase"/>
    <property type="match status" value="1"/>
</dbReference>